<proteinExistence type="predicted"/>
<name>A0ABT7E827_9FIRM</name>
<dbReference type="RefSeq" id="WP_284132045.1">
    <property type="nucleotide sequence ID" value="NZ_JASKYM010000002.1"/>
</dbReference>
<evidence type="ECO:0000313" key="3">
    <source>
        <dbReference type="Proteomes" id="UP001301012"/>
    </source>
</evidence>
<dbReference type="InterPro" id="IPR025918">
    <property type="entry name" value="YIEGIA"/>
</dbReference>
<dbReference type="Pfam" id="PF14045">
    <property type="entry name" value="YIEGIA"/>
    <property type="match status" value="1"/>
</dbReference>
<comment type="caution">
    <text evidence="2">The sequence shown here is derived from an EMBL/GenBank/DDBJ whole genome shotgun (WGS) entry which is preliminary data.</text>
</comment>
<keyword evidence="1" id="KW-1133">Transmembrane helix</keyword>
<dbReference type="EMBL" id="JASKYM010000002">
    <property type="protein sequence ID" value="MDK2563079.1"/>
    <property type="molecule type" value="Genomic_DNA"/>
</dbReference>
<keyword evidence="1" id="KW-0472">Membrane</keyword>
<feature type="transmembrane region" description="Helical" evidence="1">
    <location>
        <begin position="14"/>
        <end position="32"/>
    </location>
</feature>
<keyword evidence="3" id="KW-1185">Reference proteome</keyword>
<gene>
    <name evidence="2" type="ORF">QOZ84_05935</name>
</gene>
<accession>A0ABT7E827</accession>
<dbReference type="Proteomes" id="UP001301012">
    <property type="component" value="Unassembled WGS sequence"/>
</dbReference>
<sequence>MEESFLNEEVFRRAFIVTIIIGIVCRGLVLRVTDKQYPSRPQDYLEQIIISGLSASLGAIALPALLDKEFAALTFFSVAIQQFQGLAQQERITLENIDKSEMVQKGCAYVEEIAATYESRSYISLLSSLAASIIYIYLAKKYNVGFFGCSAGAVVGGAIVGLLFRRYLRRNSIGDVADVVEAKINFEGPLLKVNEVIITNIGLEDSRKKYLQEGIAIEIIPKSIGNFGIVNDSGQRDAILHNIFLHLGINKDVDEEDILAISKTNLEKNTVVIPFIPILKDINSMIEVVKSTPIVETSKGKQSAYKIKKS</sequence>
<protein>
    <submittedName>
        <fullName evidence="2">YIEGIA domain-containing protein</fullName>
    </submittedName>
</protein>
<evidence type="ECO:0000313" key="2">
    <source>
        <dbReference type="EMBL" id="MDK2563079.1"/>
    </source>
</evidence>
<feature type="transmembrane region" description="Helical" evidence="1">
    <location>
        <begin position="144"/>
        <end position="164"/>
    </location>
</feature>
<organism evidence="2 3">
    <name type="scientific">Romboutsia sedimentorum</name>
    <dbReference type="NCBI Taxonomy" id="1368474"/>
    <lineage>
        <taxon>Bacteria</taxon>
        <taxon>Bacillati</taxon>
        <taxon>Bacillota</taxon>
        <taxon>Clostridia</taxon>
        <taxon>Peptostreptococcales</taxon>
        <taxon>Peptostreptococcaceae</taxon>
        <taxon>Romboutsia</taxon>
    </lineage>
</organism>
<evidence type="ECO:0000256" key="1">
    <source>
        <dbReference type="SAM" id="Phobius"/>
    </source>
</evidence>
<feature type="transmembrane region" description="Helical" evidence="1">
    <location>
        <begin position="122"/>
        <end position="138"/>
    </location>
</feature>
<keyword evidence="1" id="KW-0812">Transmembrane</keyword>
<reference evidence="2 3" key="1">
    <citation type="submission" date="2023-05" db="EMBL/GenBank/DDBJ databases">
        <title>Rombocin, a short stable natural nisin variant, displays selective antimicrobial activity against Listeria monocytogenes and employs dual mode of action to kill target bacterial strains.</title>
        <authorList>
            <person name="Wambui J."/>
            <person name="Stephan R."/>
            <person name="Kuipers O.P."/>
        </authorList>
    </citation>
    <scope>NUCLEOTIDE SEQUENCE [LARGE SCALE GENOMIC DNA]</scope>
    <source>
        <strain evidence="2 3">RC002</strain>
    </source>
</reference>